<dbReference type="InterPro" id="IPR003368">
    <property type="entry name" value="POMP_repeat"/>
</dbReference>
<dbReference type="GO" id="GO:0005576">
    <property type="term" value="C:extracellular region"/>
    <property type="evidence" value="ECO:0007669"/>
    <property type="project" value="UniProtKB-SubCell"/>
</dbReference>
<sequence length="678" mass="70880">YVDASSDVTYANGSPSAKFSKIQYGVNAASTGDTVSVAAGTYVENIYIDKNIAVLGEDRETTIIDGDSSGHAVNIRYVFSSSGFLLSGFTIQNGVIDPNADDIYPHYGGGIKIVYGYPAITDLIIIGNSAQRGGGIAAIAFDTLDISGVIVRDNYGEQSGGGIYIEAHSWSNLNISDAIIEDNIAAGGYGSGGGLYIWDGNSYFTNVTISGNEAQGTVTGSGGGLRIENANPLFTNVTITGNSADTFGGGIYCGNGSILTMVNSILWNDSPQEIYLAADSDSVSISYSNLQDGQDSVITNGGTVNWGQGNIVSNPLFCDPDSGNYTLAANSPCVGTGENRTNMGSLGIGCGIINQGIYVPEVFATIQEGIDAAINGDTVFVAAGTFVENINFNGKNIAMFGAGIDSTIIDGNQDTSVVIFSSGEDSSTIISGFTLKNGQARNGGGIYCNNNSRPRIENLIITNNVADFGGGIQCFDSSPTIQNVIITGNTAGNDGGGIHCYNGSPTLQNVEITNNTSTWKGGGLYCFSHSNVTLQRVTMNNNSSNNGGGVYCEGSNPTITNSILWNNLPEEIYILRDPVTVSYSNVLGGWEGQGNINAQPLFCSPDTGNYKLAENSPCIGTGQNGVNMGAYDIGCEPILAIASEVLPETYAIHQNYPNPFNPVTTLRYDLPENGLVTI</sequence>
<accession>A0A382BYN1</accession>
<gene>
    <name evidence="8" type="ORF">METZ01_LOCUS171455</name>
</gene>
<dbReference type="InterPro" id="IPR006626">
    <property type="entry name" value="PbH1"/>
</dbReference>
<keyword evidence="5" id="KW-0732">Signal</keyword>
<dbReference type="InterPro" id="IPR012334">
    <property type="entry name" value="Pectin_lyas_fold"/>
</dbReference>
<keyword evidence="7" id="KW-0998">Cell outer membrane</keyword>
<protein>
    <submittedName>
        <fullName evidence="8">Uncharacterized protein</fullName>
    </submittedName>
</protein>
<evidence type="ECO:0000256" key="5">
    <source>
        <dbReference type="ARBA" id="ARBA00022729"/>
    </source>
</evidence>
<feature type="non-terminal residue" evidence="8">
    <location>
        <position position="678"/>
    </location>
</feature>
<dbReference type="GO" id="GO:0009279">
    <property type="term" value="C:cell outer membrane"/>
    <property type="evidence" value="ECO:0007669"/>
    <property type="project" value="UniProtKB-SubCell"/>
</dbReference>
<dbReference type="SMART" id="SM00710">
    <property type="entry name" value="PbH1"/>
    <property type="match status" value="12"/>
</dbReference>
<evidence type="ECO:0000313" key="8">
    <source>
        <dbReference type="EMBL" id="SVB18601.1"/>
    </source>
</evidence>
<dbReference type="AlphaFoldDB" id="A0A382BYN1"/>
<dbReference type="Pfam" id="PF02415">
    <property type="entry name" value="Chlam_PMP"/>
    <property type="match status" value="4"/>
</dbReference>
<reference evidence="8" key="1">
    <citation type="submission" date="2018-05" db="EMBL/GenBank/DDBJ databases">
        <authorList>
            <person name="Lanie J.A."/>
            <person name="Ng W.-L."/>
            <person name="Kazmierczak K.M."/>
            <person name="Andrzejewski T.M."/>
            <person name="Davidsen T.M."/>
            <person name="Wayne K.J."/>
            <person name="Tettelin H."/>
            <person name="Glass J.I."/>
            <person name="Rusch D."/>
            <person name="Podicherti R."/>
            <person name="Tsui H.-C.T."/>
            <person name="Winkler M.E."/>
        </authorList>
    </citation>
    <scope>NUCLEOTIDE SEQUENCE</scope>
</reference>
<feature type="non-terminal residue" evidence="8">
    <location>
        <position position="1"/>
    </location>
</feature>
<proteinExistence type="predicted"/>
<dbReference type="Gene3D" id="2.160.20.10">
    <property type="entry name" value="Single-stranded right-handed beta-helix, Pectin lyase-like"/>
    <property type="match status" value="2"/>
</dbReference>
<dbReference type="SUPFAM" id="SSF51126">
    <property type="entry name" value="Pectin lyase-like"/>
    <property type="match status" value="2"/>
</dbReference>
<organism evidence="8">
    <name type="scientific">marine metagenome</name>
    <dbReference type="NCBI Taxonomy" id="408172"/>
    <lineage>
        <taxon>unclassified sequences</taxon>
        <taxon>metagenomes</taxon>
        <taxon>ecological metagenomes</taxon>
    </lineage>
</organism>
<dbReference type="PANTHER" id="PTHR11319:SF35">
    <property type="entry name" value="OUTER MEMBRANE PROTEIN PMPC-RELATED"/>
    <property type="match status" value="1"/>
</dbReference>
<name>A0A382BYN1_9ZZZZ</name>
<evidence type="ECO:0000256" key="7">
    <source>
        <dbReference type="ARBA" id="ARBA00023237"/>
    </source>
</evidence>
<evidence type="ECO:0000256" key="6">
    <source>
        <dbReference type="ARBA" id="ARBA00023136"/>
    </source>
</evidence>
<comment type="subcellular location">
    <subcellularLocation>
        <location evidence="1">Cell envelope</location>
    </subcellularLocation>
    <subcellularLocation>
        <location evidence="2">Cell outer membrane</location>
    </subcellularLocation>
    <subcellularLocation>
        <location evidence="3">Secreted</location>
    </subcellularLocation>
</comment>
<evidence type="ECO:0000256" key="2">
    <source>
        <dbReference type="ARBA" id="ARBA00004442"/>
    </source>
</evidence>
<evidence type="ECO:0000256" key="4">
    <source>
        <dbReference type="ARBA" id="ARBA00022525"/>
    </source>
</evidence>
<dbReference type="NCBIfam" id="TIGR01376">
    <property type="entry name" value="POMP_repeat"/>
    <property type="match status" value="1"/>
</dbReference>
<keyword evidence="4" id="KW-0964">Secreted</keyword>
<dbReference type="EMBL" id="UINC01031870">
    <property type="protein sequence ID" value="SVB18601.1"/>
    <property type="molecule type" value="Genomic_DNA"/>
</dbReference>
<keyword evidence="6" id="KW-0472">Membrane</keyword>
<dbReference type="PANTHER" id="PTHR11319">
    <property type="entry name" value="G PROTEIN-COUPLED RECEPTOR-RELATED"/>
    <property type="match status" value="1"/>
</dbReference>
<evidence type="ECO:0000256" key="3">
    <source>
        <dbReference type="ARBA" id="ARBA00004613"/>
    </source>
</evidence>
<evidence type="ECO:0000256" key="1">
    <source>
        <dbReference type="ARBA" id="ARBA00004196"/>
    </source>
</evidence>
<dbReference type="InterPro" id="IPR011050">
    <property type="entry name" value="Pectin_lyase_fold/virulence"/>
</dbReference>